<keyword evidence="1" id="KW-0812">Transmembrane</keyword>
<feature type="transmembrane region" description="Helical" evidence="1">
    <location>
        <begin position="375"/>
        <end position="393"/>
    </location>
</feature>
<dbReference type="RefSeq" id="WP_068206933.1">
    <property type="nucleotide sequence ID" value="NZ_CP013355.1"/>
</dbReference>
<dbReference type="AlphaFoldDB" id="A0A0X8G5X5"/>
<feature type="transmembrane region" description="Helical" evidence="1">
    <location>
        <begin position="223"/>
        <end position="241"/>
    </location>
</feature>
<feature type="transmembrane region" description="Helical" evidence="1">
    <location>
        <begin position="312"/>
        <end position="334"/>
    </location>
</feature>
<keyword evidence="1" id="KW-0472">Membrane</keyword>
<feature type="transmembrane region" description="Helical" evidence="1">
    <location>
        <begin position="12"/>
        <end position="36"/>
    </location>
</feature>
<dbReference type="STRING" id="1622118.Lupro_05230"/>
<dbReference type="SUPFAM" id="SSF81442">
    <property type="entry name" value="Cytochrome c oxidase subunit I-like"/>
    <property type="match status" value="1"/>
</dbReference>
<dbReference type="InterPro" id="IPR036927">
    <property type="entry name" value="Cyt_c_oxase-like_su1_sf"/>
</dbReference>
<feature type="transmembrane region" description="Helical" evidence="1">
    <location>
        <begin position="190"/>
        <end position="211"/>
    </location>
</feature>
<name>A0A0X8G5X5_9FLAO</name>
<reference evidence="3" key="1">
    <citation type="submission" date="2015-12" db="EMBL/GenBank/DDBJ databases">
        <title>Complete genome sequence of Lutibacter profundus strain LP1.</title>
        <authorList>
            <person name="Wissuwa J."/>
            <person name="Le Moine Bauer S."/>
            <person name="Stokke R."/>
            <person name="Dahle H."/>
            <person name="Steen I.H."/>
        </authorList>
    </citation>
    <scope>NUCLEOTIDE SEQUENCE [LARGE SCALE GENOMIC DNA]</scope>
    <source>
        <strain evidence="3">LP1</strain>
    </source>
</reference>
<organism evidence="2 3">
    <name type="scientific">Lutibacter profundi</name>
    <dbReference type="NCBI Taxonomy" id="1622118"/>
    <lineage>
        <taxon>Bacteria</taxon>
        <taxon>Pseudomonadati</taxon>
        <taxon>Bacteroidota</taxon>
        <taxon>Flavobacteriia</taxon>
        <taxon>Flavobacteriales</taxon>
        <taxon>Flavobacteriaceae</taxon>
        <taxon>Lutibacter</taxon>
    </lineage>
</organism>
<dbReference type="Gene3D" id="1.20.210.10">
    <property type="entry name" value="Cytochrome c oxidase-like, subunit I domain"/>
    <property type="match status" value="1"/>
</dbReference>
<feature type="transmembrane region" description="Helical" evidence="1">
    <location>
        <begin position="148"/>
        <end position="170"/>
    </location>
</feature>
<dbReference type="EMBL" id="CP013355">
    <property type="protein sequence ID" value="AMC10681.1"/>
    <property type="molecule type" value="Genomic_DNA"/>
</dbReference>
<dbReference type="OrthoDB" id="5245199at2"/>
<feature type="transmembrane region" description="Helical" evidence="1">
    <location>
        <begin position="247"/>
        <end position="267"/>
    </location>
</feature>
<feature type="transmembrane region" description="Helical" evidence="1">
    <location>
        <begin position="56"/>
        <end position="77"/>
    </location>
</feature>
<feature type="transmembrane region" description="Helical" evidence="1">
    <location>
        <begin position="89"/>
        <end position="107"/>
    </location>
</feature>
<feature type="transmembrane region" description="Helical" evidence="1">
    <location>
        <begin position="287"/>
        <end position="306"/>
    </location>
</feature>
<dbReference type="KEGG" id="lut:Lupro_05230"/>
<accession>A0A0X8G5X5</accession>
<protein>
    <recommendedName>
        <fullName evidence="4">Cytochrome C oxidase subunit I</fullName>
    </recommendedName>
</protein>
<proteinExistence type="predicted"/>
<dbReference type="Proteomes" id="UP000059672">
    <property type="component" value="Chromosome"/>
</dbReference>
<sequence length="429" mass="48614">MNSLQTNNAPNSSVVVPHFIFGAINLFVLAILILLANANLFEAYFNTKLIAITHMAVLGWATMIVFGALYQLIPVVFETSLYSEKLAKFTFWISAVSIIFLTYSFWIGAFSTLLIYAALLMFFSLLLFVVNVLLSYKKSAIKNTSSKFIIAAILWLAVTELIGTIIALNFKFGFLTVIHLHYLKIHATVGLIGWFLMLIIGVGSTLLPMFLISHNLKYKKLDISFILLNMGLIGLISNWFLVQNVLFTVVCWVLIVVGVLLFISFIYESYKKRIRKKLDVGMQYSMLAIASIFLPIIISLVVLVGFNLKFEILSRVIVLYGFSIIFGFITTLILGQTYKTLPFIIWLEKYKSLVGKVKTPLPRELYSKQIATIQFYLYLFFLVTIPIGFLMNNNGIIKIGSYSLLAVSILYNINVLKIIFHKVKNNENE</sequence>
<evidence type="ECO:0008006" key="4">
    <source>
        <dbReference type="Google" id="ProtNLM"/>
    </source>
</evidence>
<evidence type="ECO:0000256" key="1">
    <source>
        <dbReference type="SAM" id="Phobius"/>
    </source>
</evidence>
<keyword evidence="1" id="KW-1133">Transmembrane helix</keyword>
<gene>
    <name evidence="2" type="ORF">Lupro_05230</name>
</gene>
<evidence type="ECO:0000313" key="2">
    <source>
        <dbReference type="EMBL" id="AMC10681.1"/>
    </source>
</evidence>
<evidence type="ECO:0000313" key="3">
    <source>
        <dbReference type="Proteomes" id="UP000059672"/>
    </source>
</evidence>
<feature type="transmembrane region" description="Helical" evidence="1">
    <location>
        <begin position="399"/>
        <end position="420"/>
    </location>
</feature>
<reference evidence="2 3" key="2">
    <citation type="journal article" date="2016" name="Int. J. Syst. Evol. Microbiol.">
        <title>Lutibacter profundi sp. nov., isolated from a deep-sea hydrothermal system on the Arctic Mid-Ocean Ridge and emended description of the genus Lutibacter.</title>
        <authorList>
            <person name="Le Moine Bauer S."/>
            <person name="Roalkvam I."/>
            <person name="Steen I.H."/>
            <person name="Dahle H."/>
        </authorList>
    </citation>
    <scope>NUCLEOTIDE SEQUENCE [LARGE SCALE GENOMIC DNA]</scope>
    <source>
        <strain evidence="2 3">LP1</strain>
    </source>
</reference>
<feature type="transmembrane region" description="Helical" evidence="1">
    <location>
        <begin position="113"/>
        <end position="136"/>
    </location>
</feature>
<keyword evidence="3" id="KW-1185">Reference proteome</keyword>